<organism evidence="2 3">
    <name type="scientific">Trichoderma harzianum CBS 226.95</name>
    <dbReference type="NCBI Taxonomy" id="983964"/>
    <lineage>
        <taxon>Eukaryota</taxon>
        <taxon>Fungi</taxon>
        <taxon>Dikarya</taxon>
        <taxon>Ascomycota</taxon>
        <taxon>Pezizomycotina</taxon>
        <taxon>Sordariomycetes</taxon>
        <taxon>Hypocreomycetidae</taxon>
        <taxon>Hypocreales</taxon>
        <taxon>Hypocreaceae</taxon>
        <taxon>Trichoderma</taxon>
    </lineage>
</organism>
<dbReference type="Proteomes" id="UP000241690">
    <property type="component" value="Unassembled WGS sequence"/>
</dbReference>
<evidence type="ECO:0000256" key="1">
    <source>
        <dbReference type="SAM" id="Phobius"/>
    </source>
</evidence>
<name>A0A2T4AAL0_TRIHA</name>
<sequence>MDPCWLLSLYAVGCSVLLLLLLLLLLRTERTTTISVSTAAGDGGCEKPVWESPRLEERIAGSLRGVRVTRSVELSLWDRAKRHISNGGCNTLCGRARREA</sequence>
<keyword evidence="1" id="KW-1133">Transmembrane helix</keyword>
<dbReference type="RefSeq" id="XP_024773773.1">
    <property type="nucleotide sequence ID" value="XM_024919232.1"/>
</dbReference>
<evidence type="ECO:0000313" key="2">
    <source>
        <dbReference type="EMBL" id="PTB54096.1"/>
    </source>
</evidence>
<keyword evidence="1" id="KW-0812">Transmembrane</keyword>
<gene>
    <name evidence="2" type="ORF">M431DRAFT_509101</name>
</gene>
<evidence type="ECO:0000313" key="3">
    <source>
        <dbReference type="Proteomes" id="UP000241690"/>
    </source>
</evidence>
<keyword evidence="3" id="KW-1185">Reference proteome</keyword>
<protein>
    <submittedName>
        <fullName evidence="2">Uncharacterized protein</fullName>
    </submittedName>
</protein>
<dbReference type="EMBL" id="KZ679681">
    <property type="protein sequence ID" value="PTB54096.1"/>
    <property type="molecule type" value="Genomic_DNA"/>
</dbReference>
<reference evidence="2 3" key="1">
    <citation type="submission" date="2016-07" db="EMBL/GenBank/DDBJ databases">
        <title>Multiple horizontal gene transfer events from other fungi enriched the ability of initially mycotrophic Trichoderma (Ascomycota) to feed on dead plant biomass.</title>
        <authorList>
            <consortium name="DOE Joint Genome Institute"/>
            <person name="Aerts A."/>
            <person name="Atanasova L."/>
            <person name="Chenthamara K."/>
            <person name="Zhang J."/>
            <person name="Grujic M."/>
            <person name="Henrissat B."/>
            <person name="Kuo A."/>
            <person name="Salamov A."/>
            <person name="Lipzen A."/>
            <person name="Labutti K."/>
            <person name="Barry K."/>
            <person name="Miao Y."/>
            <person name="Rahimi M.J."/>
            <person name="Shen Q."/>
            <person name="Grigoriev I.V."/>
            <person name="Kubicek C.P."/>
            <person name="Druzhinina I.S."/>
        </authorList>
    </citation>
    <scope>NUCLEOTIDE SEQUENCE [LARGE SCALE GENOMIC DNA]</scope>
    <source>
        <strain evidence="2 3">CBS 226.95</strain>
    </source>
</reference>
<keyword evidence="1" id="KW-0472">Membrane</keyword>
<feature type="transmembrane region" description="Helical" evidence="1">
    <location>
        <begin position="6"/>
        <end position="26"/>
    </location>
</feature>
<accession>A0A2T4AAL0</accession>
<proteinExistence type="predicted"/>
<dbReference type="AlphaFoldDB" id="A0A2T4AAL0"/>
<dbReference type="GeneID" id="36627801"/>